<dbReference type="PANTHER" id="PTHR42160">
    <property type="entry name" value="URACIL-DNA GLYCOSYLASE SUPERFAMILY PROTEIN"/>
    <property type="match status" value="1"/>
</dbReference>
<feature type="domain" description="Uracil-DNA glycosylase-like" evidence="1">
    <location>
        <begin position="29"/>
        <end position="171"/>
    </location>
</feature>
<dbReference type="InterPro" id="IPR036895">
    <property type="entry name" value="Uracil-DNA_glycosylase-like_sf"/>
</dbReference>
<name>A0A382YCY1_9ZZZZ</name>
<dbReference type="PANTHER" id="PTHR42160:SF1">
    <property type="entry name" value="URACIL-DNA GLYCOSYLASE SUPERFAMILY PROTEIN"/>
    <property type="match status" value="1"/>
</dbReference>
<dbReference type="SMART" id="SM00986">
    <property type="entry name" value="UDG"/>
    <property type="match status" value="1"/>
</dbReference>
<reference evidence="2" key="1">
    <citation type="submission" date="2018-05" db="EMBL/GenBank/DDBJ databases">
        <authorList>
            <person name="Lanie J.A."/>
            <person name="Ng W.-L."/>
            <person name="Kazmierczak K.M."/>
            <person name="Andrzejewski T.M."/>
            <person name="Davidsen T.M."/>
            <person name="Wayne K.J."/>
            <person name="Tettelin H."/>
            <person name="Glass J.I."/>
            <person name="Rusch D."/>
            <person name="Podicherti R."/>
            <person name="Tsui H.-C.T."/>
            <person name="Winkler M.E."/>
        </authorList>
    </citation>
    <scope>NUCLEOTIDE SEQUENCE</scope>
</reference>
<dbReference type="AlphaFoldDB" id="A0A382YCY1"/>
<dbReference type="EMBL" id="UINC01174523">
    <property type="protein sequence ID" value="SVD80695.1"/>
    <property type="molecule type" value="Genomic_DNA"/>
</dbReference>
<organism evidence="2">
    <name type="scientific">marine metagenome</name>
    <dbReference type="NCBI Taxonomy" id="408172"/>
    <lineage>
        <taxon>unclassified sequences</taxon>
        <taxon>metagenomes</taxon>
        <taxon>ecological metagenomes</taxon>
    </lineage>
</organism>
<accession>A0A382YCY1</accession>
<dbReference type="Pfam" id="PF03167">
    <property type="entry name" value="UDG"/>
    <property type="match status" value="1"/>
</dbReference>
<gene>
    <name evidence="2" type="ORF">METZ01_LOCUS433549</name>
</gene>
<evidence type="ECO:0000259" key="1">
    <source>
        <dbReference type="SMART" id="SM00986"/>
    </source>
</evidence>
<dbReference type="InterPro" id="IPR047124">
    <property type="entry name" value="HI_0220.2"/>
</dbReference>
<feature type="non-terminal residue" evidence="2">
    <location>
        <position position="171"/>
    </location>
</feature>
<protein>
    <recommendedName>
        <fullName evidence="1">Uracil-DNA glycosylase-like domain-containing protein</fullName>
    </recommendedName>
</protein>
<evidence type="ECO:0000313" key="2">
    <source>
        <dbReference type="EMBL" id="SVD80695.1"/>
    </source>
</evidence>
<sequence length="171" mass="19753">MTESLKELLLKVRACRTCVLDLPYKPRPVLRLRKTSRLLIIGQAPGTKVHDSGIPWDDASGDRLRKWLDIDRDAFYDERRVAIIPMGLCYPGRHGNGGDLPPRRECAPLWHTRLLSHLPTVSLTLLVGRFAQRYYLGRSCGKSVTETVYNWQQYVPTFFPLPHPSWRTRGW</sequence>
<dbReference type="SMART" id="SM00987">
    <property type="entry name" value="UreE_C"/>
    <property type="match status" value="1"/>
</dbReference>
<proteinExistence type="predicted"/>
<dbReference type="InterPro" id="IPR005122">
    <property type="entry name" value="Uracil-DNA_glycosylase-like"/>
</dbReference>
<dbReference type="Gene3D" id="3.40.470.10">
    <property type="entry name" value="Uracil-DNA glycosylase-like domain"/>
    <property type="match status" value="1"/>
</dbReference>
<dbReference type="CDD" id="cd10033">
    <property type="entry name" value="UDG_like"/>
    <property type="match status" value="1"/>
</dbReference>
<dbReference type="SUPFAM" id="SSF52141">
    <property type="entry name" value="Uracil-DNA glycosylase-like"/>
    <property type="match status" value="1"/>
</dbReference>